<dbReference type="RefSeq" id="WP_163170810.1">
    <property type="nucleotide sequence ID" value="NZ_CP044463.1"/>
</dbReference>
<organism evidence="3 4">
    <name type="scientific">Acinetobacter schindleri</name>
    <dbReference type="NCBI Taxonomy" id="108981"/>
    <lineage>
        <taxon>Bacteria</taxon>
        <taxon>Pseudomonadati</taxon>
        <taxon>Pseudomonadota</taxon>
        <taxon>Gammaproteobacteria</taxon>
        <taxon>Moraxellales</taxon>
        <taxon>Moraxellaceae</taxon>
        <taxon>Acinetobacter</taxon>
    </lineage>
</organism>
<name>A0AAE7BVS6_9GAMM</name>
<dbReference type="InterPro" id="IPR013362">
    <property type="entry name" value="Pilus_4_PilV"/>
</dbReference>
<feature type="domain" description="Type IV pilin Tt1218-like" evidence="2">
    <location>
        <begin position="28"/>
        <end position="96"/>
    </location>
</feature>
<evidence type="ECO:0000313" key="3">
    <source>
        <dbReference type="EMBL" id="QIC66192.1"/>
    </source>
</evidence>
<keyword evidence="1" id="KW-0812">Transmembrane</keyword>
<gene>
    <name evidence="3" type="primary">pilV</name>
    <name evidence="3" type="ORF">FSC10_01860</name>
</gene>
<evidence type="ECO:0000256" key="1">
    <source>
        <dbReference type="SAM" id="Phobius"/>
    </source>
</evidence>
<evidence type="ECO:0000259" key="2">
    <source>
        <dbReference type="Pfam" id="PF22150"/>
    </source>
</evidence>
<sequence length="159" mass="16960">MNYQKGVGLIEILASILILAIAVLGFIALQYRSLDIAAEALKRVEAINLARNLAERIYVNKTAYSDYKSIATSISTATSCLNTAGCNATAFAAKDLADIKAQATARGMSIGVDTCPNTTNGRQCIFVAWDVTKAEKGSCTETDSFVYKADAKCVVVEAF</sequence>
<accession>A0AAE7BVS6</accession>
<dbReference type="Pfam" id="PF22150">
    <property type="entry name" value="Tt1218-like"/>
    <property type="match status" value="1"/>
</dbReference>
<dbReference type="AlphaFoldDB" id="A0AAE7BVS6"/>
<reference evidence="3 4" key="1">
    <citation type="submission" date="2019-09" db="EMBL/GenBank/DDBJ databases">
        <title>Non-baumannii Acinetobacter spp. carrying blaNDM-1 isolated in China.</title>
        <authorList>
            <person name="Cui C."/>
            <person name="Chen C."/>
            <person name="Sun J."/>
            <person name="Liu Y."/>
        </authorList>
    </citation>
    <scope>NUCLEOTIDE SEQUENCE [LARGE SCALE GENOMIC DNA]</scope>
    <source>
        <strain evidence="3 4">HZE23-1</strain>
    </source>
</reference>
<dbReference type="InterPro" id="IPR012902">
    <property type="entry name" value="N_methyl_site"/>
</dbReference>
<keyword evidence="1" id="KW-1133">Transmembrane helix</keyword>
<keyword evidence="1" id="KW-0472">Membrane</keyword>
<dbReference type="Pfam" id="PF07963">
    <property type="entry name" value="N_methyl"/>
    <property type="match status" value="1"/>
</dbReference>
<dbReference type="Proteomes" id="UP000503505">
    <property type="component" value="Chromosome"/>
</dbReference>
<dbReference type="NCBIfam" id="TIGR02523">
    <property type="entry name" value="type_IV_pilV"/>
    <property type="match status" value="1"/>
</dbReference>
<proteinExistence type="predicted"/>
<feature type="transmembrane region" description="Helical" evidence="1">
    <location>
        <begin position="6"/>
        <end position="29"/>
    </location>
</feature>
<dbReference type="EMBL" id="CP044463">
    <property type="protein sequence ID" value="QIC66192.1"/>
    <property type="molecule type" value="Genomic_DNA"/>
</dbReference>
<protein>
    <submittedName>
        <fullName evidence="3">Type IV pilus modification protein PilV</fullName>
    </submittedName>
</protein>
<dbReference type="InterPro" id="IPR054402">
    <property type="entry name" value="Tt1218-like_dom"/>
</dbReference>
<evidence type="ECO:0000313" key="4">
    <source>
        <dbReference type="Proteomes" id="UP000503505"/>
    </source>
</evidence>